<dbReference type="Pfam" id="PF01609">
    <property type="entry name" value="DDE_Tnp_1"/>
    <property type="match status" value="1"/>
</dbReference>
<keyword evidence="3" id="KW-1185">Reference proteome</keyword>
<dbReference type="SUPFAM" id="SSF53098">
    <property type="entry name" value="Ribonuclease H-like"/>
    <property type="match status" value="1"/>
</dbReference>
<gene>
    <name evidence="2" type="ORF">R69658_08237</name>
</gene>
<name>A0ABM8T8Y3_9BURK</name>
<dbReference type="InterPro" id="IPR002559">
    <property type="entry name" value="Transposase_11"/>
</dbReference>
<sequence>MGNIEKLADEVRRGLEQALPGLRKTILKKLPLAVAAMIEARTPNTMELSTVLPLATERADMREQWLRRLLKNSLLEPATILEPMGRQALQQAGGSGQTILLSMDQTDLGERFAVLMLSVRTGDRALPLAWLVESGEANIGWTGQQRLLERVRNGLPEHARVMLLADRFYPSAALFAWLKEASWSYRIRLKGNLLVDVGDAAVTTTGDLAAGARERYEVDARLFDAGIVTSIGVLHEPGHPQPWIIAMGQQPNRASVLDYGARWSIEPMFSDFKTRGFCLESTHLQAPDRLDRLLLIMTLAMYWCVHAGRSDALANPGPAEKKPGNRSTRITGACERHIEVRSHGSSGVCDC</sequence>
<dbReference type="InterPro" id="IPR012337">
    <property type="entry name" value="RNaseH-like_sf"/>
</dbReference>
<dbReference type="Proteomes" id="UP000674425">
    <property type="component" value="Unassembled WGS sequence"/>
</dbReference>
<protein>
    <submittedName>
        <fullName evidence="2">IS4 family transposase ISMmg3</fullName>
    </submittedName>
</protein>
<organism evidence="2 3">
    <name type="scientific">Paraburkholderia aspalathi</name>
    <dbReference type="NCBI Taxonomy" id="1324617"/>
    <lineage>
        <taxon>Bacteria</taxon>
        <taxon>Pseudomonadati</taxon>
        <taxon>Pseudomonadota</taxon>
        <taxon>Betaproteobacteria</taxon>
        <taxon>Burkholderiales</taxon>
        <taxon>Burkholderiaceae</taxon>
        <taxon>Paraburkholderia</taxon>
    </lineage>
</organism>
<proteinExistence type="predicted"/>
<accession>A0ABM8T8Y3</accession>
<reference evidence="2 3" key="1">
    <citation type="submission" date="2021-02" db="EMBL/GenBank/DDBJ databases">
        <authorList>
            <person name="Vanwijnsberghe S."/>
        </authorList>
    </citation>
    <scope>NUCLEOTIDE SEQUENCE [LARGE SCALE GENOMIC DNA]</scope>
    <source>
        <strain evidence="2 3">R-69658</strain>
    </source>
</reference>
<evidence type="ECO:0000313" key="3">
    <source>
        <dbReference type="Proteomes" id="UP000674425"/>
    </source>
</evidence>
<evidence type="ECO:0000259" key="1">
    <source>
        <dbReference type="Pfam" id="PF01609"/>
    </source>
</evidence>
<dbReference type="EMBL" id="CAJNAU010000319">
    <property type="protein sequence ID" value="CAE6872621.1"/>
    <property type="molecule type" value="Genomic_DNA"/>
</dbReference>
<evidence type="ECO:0000313" key="2">
    <source>
        <dbReference type="EMBL" id="CAE6872621.1"/>
    </source>
</evidence>
<feature type="domain" description="Transposase IS4-like" evidence="1">
    <location>
        <begin position="148"/>
        <end position="301"/>
    </location>
</feature>
<comment type="caution">
    <text evidence="2">The sequence shown here is derived from an EMBL/GenBank/DDBJ whole genome shotgun (WGS) entry which is preliminary data.</text>
</comment>